<keyword evidence="10" id="KW-1185">Reference proteome</keyword>
<accession>A0ABU1NW66</accession>
<evidence type="ECO:0000256" key="4">
    <source>
        <dbReference type="ARBA" id="ARBA00022679"/>
    </source>
</evidence>
<dbReference type="Gene3D" id="3.30.565.10">
    <property type="entry name" value="Histidine kinase-like ATPase, C-terminal domain"/>
    <property type="match status" value="1"/>
</dbReference>
<dbReference type="InterPro" id="IPR003660">
    <property type="entry name" value="HAMP_dom"/>
</dbReference>
<keyword evidence="2" id="KW-1003">Cell membrane</keyword>
<dbReference type="Gene3D" id="6.10.340.10">
    <property type="match status" value="1"/>
</dbReference>
<dbReference type="InterPro" id="IPR003594">
    <property type="entry name" value="HATPase_dom"/>
</dbReference>
<keyword evidence="7" id="KW-1133">Transmembrane helix</keyword>
<dbReference type="EC" id="2.7.13.3" evidence="9"/>
<evidence type="ECO:0000256" key="1">
    <source>
        <dbReference type="ARBA" id="ARBA00004651"/>
    </source>
</evidence>
<evidence type="ECO:0000259" key="8">
    <source>
        <dbReference type="PROSITE" id="PS50885"/>
    </source>
</evidence>
<name>A0ABU1NW66_9BACL</name>
<evidence type="ECO:0000256" key="6">
    <source>
        <dbReference type="ARBA" id="ARBA00023136"/>
    </source>
</evidence>
<evidence type="ECO:0000256" key="3">
    <source>
        <dbReference type="ARBA" id="ARBA00022553"/>
    </source>
</evidence>
<gene>
    <name evidence="9" type="ORF">J2736_002864</name>
</gene>
<keyword evidence="5 9" id="KW-0418">Kinase</keyword>
<organism evidence="9 10">
    <name type="scientific">Paenibacillus qinlingensis</name>
    <dbReference type="NCBI Taxonomy" id="1837343"/>
    <lineage>
        <taxon>Bacteria</taxon>
        <taxon>Bacillati</taxon>
        <taxon>Bacillota</taxon>
        <taxon>Bacilli</taxon>
        <taxon>Bacillales</taxon>
        <taxon>Paenibacillaceae</taxon>
        <taxon>Paenibacillus</taxon>
    </lineage>
</organism>
<keyword evidence="7" id="KW-0812">Transmembrane</keyword>
<keyword evidence="6 7" id="KW-0472">Membrane</keyword>
<evidence type="ECO:0000256" key="2">
    <source>
        <dbReference type="ARBA" id="ARBA00022475"/>
    </source>
</evidence>
<proteinExistence type="predicted"/>
<evidence type="ECO:0000256" key="5">
    <source>
        <dbReference type="ARBA" id="ARBA00022777"/>
    </source>
</evidence>
<dbReference type="InterPro" id="IPR050640">
    <property type="entry name" value="Bact_2-comp_sensor_kinase"/>
</dbReference>
<evidence type="ECO:0000256" key="7">
    <source>
        <dbReference type="SAM" id="Phobius"/>
    </source>
</evidence>
<comment type="caution">
    <text evidence="9">The sequence shown here is derived from an EMBL/GenBank/DDBJ whole genome shotgun (WGS) entry which is preliminary data.</text>
</comment>
<dbReference type="PROSITE" id="PS50885">
    <property type="entry name" value="HAMP"/>
    <property type="match status" value="1"/>
</dbReference>
<feature type="transmembrane region" description="Helical" evidence="7">
    <location>
        <begin position="7"/>
        <end position="29"/>
    </location>
</feature>
<dbReference type="GO" id="GO:0004673">
    <property type="term" value="F:protein histidine kinase activity"/>
    <property type="evidence" value="ECO:0007669"/>
    <property type="project" value="UniProtKB-EC"/>
</dbReference>
<dbReference type="PANTHER" id="PTHR34220">
    <property type="entry name" value="SENSOR HISTIDINE KINASE YPDA"/>
    <property type="match status" value="1"/>
</dbReference>
<keyword evidence="4 9" id="KW-0808">Transferase</keyword>
<dbReference type="Pfam" id="PF06580">
    <property type="entry name" value="His_kinase"/>
    <property type="match status" value="1"/>
</dbReference>
<sequence length="586" mass="67462">MKRHWPIFLKINGVILILLIPIVILFAYFSRTSFQVIDSQITAYNESQLQFLKNQIEVGAERLSLSSSVLARDSSILKLQTSILTKDYYGMIDFQTQVKEKLFLQSFSSNWSNELSIYLPDTQRRISTNPNDRYDQSALETADNGKWHFRPGGSNETPYYQLFIWDPYFSKSSPQTVSAIYEVRFGLDNIRKMLGSYKRDSPGYSFLLTSTGEVFSVSDARDDDLEKLGERLLREGLNEGGHRSIQLEEQKAYLSYTHLPSIDAYLIDYVPLNTFHAPIIKSRNLFYISMFVLVLLGFATSYLLYLHVQKPISFIMKGLKHMEMGDYSFRINKRFHNEFDYMMLRFNDMGDEIQHLITNVYEEQNRSRLATLKQLQSQINPHFLYNCLSFIAGCAKAGYTDTIKQMTYHLGNYYRYTTRVENQMPLLKEEVDLVNHYLNIYSLRLERLDYQIDIPADMLHEPVMRLILQPVVENAIVHGIEPKPGRGTIIVSGHREADWNVLVVEDSGVGMTEQEIEAYVQSLERPMDEHTGCGLWNVNQRLVQRFGSEASVSITASSRLSGLSVALRWNENMVGRLGSHDSASAS</sequence>
<feature type="domain" description="HAMP" evidence="8">
    <location>
        <begin position="306"/>
        <end position="358"/>
    </location>
</feature>
<comment type="subcellular location">
    <subcellularLocation>
        <location evidence="1">Cell membrane</location>
        <topology evidence="1">Multi-pass membrane protein</topology>
    </subcellularLocation>
</comment>
<dbReference type="InterPro" id="IPR036890">
    <property type="entry name" value="HATPase_C_sf"/>
</dbReference>
<dbReference type="PANTHER" id="PTHR34220:SF9">
    <property type="entry name" value="SIGNAL TRANSDUCTION HISTIDINE KINASE INTERNAL REGION DOMAIN-CONTAINING PROTEIN"/>
    <property type="match status" value="1"/>
</dbReference>
<evidence type="ECO:0000313" key="9">
    <source>
        <dbReference type="EMBL" id="MDR6551675.1"/>
    </source>
</evidence>
<dbReference type="Pfam" id="PF02518">
    <property type="entry name" value="HATPase_c"/>
    <property type="match status" value="1"/>
</dbReference>
<feature type="transmembrane region" description="Helical" evidence="7">
    <location>
        <begin position="285"/>
        <end position="306"/>
    </location>
</feature>
<dbReference type="SUPFAM" id="SSF55874">
    <property type="entry name" value="ATPase domain of HSP90 chaperone/DNA topoisomerase II/histidine kinase"/>
    <property type="match status" value="1"/>
</dbReference>
<dbReference type="InterPro" id="IPR010559">
    <property type="entry name" value="Sig_transdc_His_kin_internal"/>
</dbReference>
<dbReference type="Proteomes" id="UP001267290">
    <property type="component" value="Unassembled WGS sequence"/>
</dbReference>
<dbReference type="EMBL" id="JAVDSB010000004">
    <property type="protein sequence ID" value="MDR6551675.1"/>
    <property type="molecule type" value="Genomic_DNA"/>
</dbReference>
<keyword evidence="3" id="KW-0597">Phosphoprotein</keyword>
<protein>
    <submittedName>
        <fullName evidence="9">Two-component system sensor histidine kinase YesM</fullName>
        <ecNumber evidence="9">2.7.13.3</ecNumber>
    </submittedName>
</protein>
<reference evidence="9 10" key="1">
    <citation type="submission" date="2023-07" db="EMBL/GenBank/DDBJ databases">
        <title>Sorghum-associated microbial communities from plants grown in Nebraska, USA.</title>
        <authorList>
            <person name="Schachtman D."/>
        </authorList>
    </citation>
    <scope>NUCLEOTIDE SEQUENCE [LARGE SCALE GENOMIC DNA]</scope>
    <source>
        <strain evidence="9 10">CC258</strain>
    </source>
</reference>
<evidence type="ECO:0000313" key="10">
    <source>
        <dbReference type="Proteomes" id="UP001267290"/>
    </source>
</evidence>
<dbReference type="RefSeq" id="WP_310499243.1">
    <property type="nucleotide sequence ID" value="NZ_JAVDSB010000004.1"/>
</dbReference>